<evidence type="ECO:0000313" key="2">
    <source>
        <dbReference type="Proteomes" id="UP000789920"/>
    </source>
</evidence>
<proteinExistence type="predicted"/>
<feature type="non-terminal residue" evidence="1">
    <location>
        <position position="1"/>
    </location>
</feature>
<accession>A0ACA9RGJ0</accession>
<reference evidence="1" key="1">
    <citation type="submission" date="2021-06" db="EMBL/GenBank/DDBJ databases">
        <authorList>
            <person name="Kallberg Y."/>
            <person name="Tangrot J."/>
            <person name="Rosling A."/>
        </authorList>
    </citation>
    <scope>NUCLEOTIDE SEQUENCE</scope>
    <source>
        <strain evidence="1">MA461A</strain>
    </source>
</reference>
<protein>
    <submittedName>
        <fullName evidence="1">28865_t:CDS:1</fullName>
    </submittedName>
</protein>
<dbReference type="EMBL" id="CAJVQC010052956">
    <property type="protein sequence ID" value="CAG8792265.1"/>
    <property type="molecule type" value="Genomic_DNA"/>
</dbReference>
<organism evidence="1 2">
    <name type="scientific">Racocetra persica</name>
    <dbReference type="NCBI Taxonomy" id="160502"/>
    <lineage>
        <taxon>Eukaryota</taxon>
        <taxon>Fungi</taxon>
        <taxon>Fungi incertae sedis</taxon>
        <taxon>Mucoromycota</taxon>
        <taxon>Glomeromycotina</taxon>
        <taxon>Glomeromycetes</taxon>
        <taxon>Diversisporales</taxon>
        <taxon>Gigasporaceae</taxon>
        <taxon>Racocetra</taxon>
    </lineage>
</organism>
<dbReference type="Proteomes" id="UP000789920">
    <property type="component" value="Unassembled WGS sequence"/>
</dbReference>
<keyword evidence="2" id="KW-1185">Reference proteome</keyword>
<sequence>SKKVLTEANNSEEDEDDSKEIPLITYYKAINAVKVLEQYLMQQDLSDTAQLNHDQLLLNL</sequence>
<name>A0ACA9RGJ0_9GLOM</name>
<evidence type="ECO:0000313" key="1">
    <source>
        <dbReference type="EMBL" id="CAG8792265.1"/>
    </source>
</evidence>
<gene>
    <name evidence="1" type="ORF">RPERSI_LOCUS19370</name>
</gene>
<comment type="caution">
    <text evidence="1">The sequence shown here is derived from an EMBL/GenBank/DDBJ whole genome shotgun (WGS) entry which is preliminary data.</text>
</comment>